<dbReference type="Proteomes" id="UP000283497">
    <property type="component" value="Unassembled WGS sequence"/>
</dbReference>
<gene>
    <name evidence="2" type="ORF">DW068_12500</name>
</gene>
<dbReference type="AlphaFoldDB" id="A0A415G4V8"/>
<proteinExistence type="predicted"/>
<dbReference type="EMBL" id="QRNJ01000054">
    <property type="protein sequence ID" value="RHK36357.1"/>
    <property type="molecule type" value="Genomic_DNA"/>
</dbReference>
<evidence type="ECO:0000313" key="3">
    <source>
        <dbReference type="Proteomes" id="UP000283497"/>
    </source>
</evidence>
<evidence type="ECO:0000313" key="2">
    <source>
        <dbReference type="EMBL" id="RHK36357.1"/>
    </source>
</evidence>
<feature type="coiled-coil region" evidence="1">
    <location>
        <begin position="777"/>
        <end position="804"/>
    </location>
</feature>
<accession>A0A415G4V8</accession>
<reference evidence="2 3" key="1">
    <citation type="submission" date="2018-08" db="EMBL/GenBank/DDBJ databases">
        <title>A genome reference for cultivated species of the human gut microbiota.</title>
        <authorList>
            <person name="Zou Y."/>
            <person name="Xue W."/>
            <person name="Luo G."/>
        </authorList>
    </citation>
    <scope>NUCLEOTIDE SEQUENCE [LARGE SCALE GENOMIC DNA]</scope>
    <source>
        <strain evidence="2 3">AF45-14BH</strain>
    </source>
</reference>
<sequence length="1089" mass="127216">MKLEFGRCQVYKLNISTCLTEQEQEYYDLYCRGISNKQLRERLGVQYPTPDRLSEEFHITYEEAIGLLNSQFDKKQFKPFLCNEIEKFPKDTIREIRKSAIYFCDEEGNLTDTIKYEKRIVWFENECIRRCNTDLSDIPLLNQFLLLKCGSEALTGVLRQIIERGINFEGKHYIFYTSSTGQMKDSEITLVEENYWNENKYAFMCGLTEERINARGGINMGKFFAAKALNISNSVLYDSGISIDDVIIVPDFETIVSGMVNYLNVDTLDIEEKMMDIPIQHMDGAGIFIPGTFPCSCQIRGGWLKGAVFPFDFHKFIKKYESKVSPINMKDAWGDSLTVDDFLKAKVILTDSQLKMRKYYDSMQEYRECFKKSGLSITINNCSHVRFAEVKVAYQPFQTIPRKNLTDEAIEKLAAKTVKYINDAKTNPEIALKLMGIEMEVKENKSDNNENKMNALYASILKYPAMLNDVHVKKTMKNAVQSIRKEAQGCKLIMDGFWSYICPDLFAFCEWLFLGEDAPKGLVPEGYIYNHYYDDANIEETCCLRYPHLSDCEHGIRKVLQSKKCKEWFIGTDTVVSSHDLISKVLQADWDGDHICLVHDKAFLDVLDRNKYPLFYNMTKAEPAQITNNAIMLCLTSSFNNENIGYVSNAITKIFNSEKEPDIKLVRILCAYNNFVIDFFKTQKAMDLNGYASEYNAYKDSREYKCPHFFMYSKGKKQTQCEKINERGNIDRISQYISDKTSGGITKIKYPDEGVFNPQMLSNIEKGTNEKDKKYKVDRTSEEYKKLELLLAELKREKMYLYKRVQEDLGKKESDKVLFRIYCISKFKEIMEDRKKIANYLVDIEYYNEENKQDRKDILWNCFGDILYDNLCKNIENDKEVPFKKDMYKSSSKREQEIKESREKIKKEQEEIVKIPITETLYNYFMGLITRKRCEKDRYILYILYVLLERFKKKYGDKKSYIRLYKGTKQKGKITAATLDNWLESKCTQKGLERLEKNGYIKQEECQRYKKISLCELPIVEEKDLPQEKILFYAESNNPLLDLWKHNGDRKVRLCEICGSKFLVVGNAKTCTDKCSTLLKKRNKNKGSI</sequence>
<protein>
    <submittedName>
        <fullName evidence="2">Uncharacterized protein</fullName>
    </submittedName>
</protein>
<organism evidence="2 3">
    <name type="scientific">Anaerobutyricum hallii</name>
    <dbReference type="NCBI Taxonomy" id="39488"/>
    <lineage>
        <taxon>Bacteria</taxon>
        <taxon>Bacillati</taxon>
        <taxon>Bacillota</taxon>
        <taxon>Clostridia</taxon>
        <taxon>Lachnospirales</taxon>
        <taxon>Lachnospiraceae</taxon>
        <taxon>Anaerobutyricum</taxon>
    </lineage>
</organism>
<evidence type="ECO:0000256" key="1">
    <source>
        <dbReference type="SAM" id="Coils"/>
    </source>
</evidence>
<dbReference type="RefSeq" id="WP_118314945.1">
    <property type="nucleotide sequence ID" value="NZ_CAUEJX010000001.1"/>
</dbReference>
<name>A0A415G4V8_9FIRM</name>
<keyword evidence="1" id="KW-0175">Coiled coil</keyword>
<comment type="caution">
    <text evidence="2">The sequence shown here is derived from an EMBL/GenBank/DDBJ whole genome shotgun (WGS) entry which is preliminary data.</text>
</comment>